<dbReference type="EMBL" id="LR589143">
    <property type="protein sequence ID" value="VTP02863.1"/>
    <property type="molecule type" value="Genomic_DNA"/>
</dbReference>
<proteinExistence type="predicted"/>
<dbReference type="AlphaFoldDB" id="A0A653EZU9"/>
<accession>A0A653EZU9</accession>
<organism evidence="1">
    <name type="scientific">Mycobacterium riyadhense</name>
    <dbReference type="NCBI Taxonomy" id="486698"/>
    <lineage>
        <taxon>Bacteria</taxon>
        <taxon>Bacillati</taxon>
        <taxon>Actinomycetota</taxon>
        <taxon>Actinomycetes</taxon>
        <taxon>Mycobacteriales</taxon>
        <taxon>Mycobacteriaceae</taxon>
        <taxon>Mycobacterium</taxon>
    </lineage>
</organism>
<reference evidence="1" key="1">
    <citation type="submission" date="2019-05" db="EMBL/GenBank/DDBJ databases">
        <authorList>
            <person name="Naeem R."/>
            <person name="Antony C."/>
            <person name="Guan Q."/>
        </authorList>
    </citation>
    <scope>NUCLEOTIDE SEQUENCE</scope>
    <source>
        <strain evidence="1">2</strain>
    </source>
</reference>
<dbReference type="AntiFam" id="ANF00178">
    <property type="entry name" value="Shadow ORF (opposite dhbF)"/>
</dbReference>
<sequence length="81" mass="8873">MIAPGQTRTGDVQLAGYPDRHRLKSRVKHVELLVRLWRADGHGVSVGAFVSPMGDRYGRLGGPIEVVQARVARRGEGVRSL</sequence>
<name>A0A653EZU9_9MYCO</name>
<gene>
    <name evidence="1" type="ORF">BIN_B_04755</name>
</gene>
<evidence type="ECO:0000313" key="1">
    <source>
        <dbReference type="EMBL" id="VTP02863.1"/>
    </source>
</evidence>
<protein>
    <submittedName>
        <fullName evidence="1">Uncharacterized protein</fullName>
    </submittedName>
</protein>